<keyword evidence="7 8" id="KW-0472">Membrane</keyword>
<evidence type="ECO:0000256" key="3">
    <source>
        <dbReference type="ARBA" id="ARBA00022475"/>
    </source>
</evidence>
<protein>
    <submittedName>
        <fullName evidence="10">ABC transporter permease</fullName>
    </submittedName>
</protein>
<evidence type="ECO:0000313" key="11">
    <source>
        <dbReference type="Proteomes" id="UP001597251"/>
    </source>
</evidence>
<keyword evidence="11" id="KW-1185">Reference proteome</keyword>
<evidence type="ECO:0000256" key="6">
    <source>
        <dbReference type="ARBA" id="ARBA00022989"/>
    </source>
</evidence>
<gene>
    <name evidence="10" type="ORF">ACFQ42_07195</name>
</gene>
<proteinExistence type="inferred from homology"/>
<evidence type="ECO:0000259" key="9">
    <source>
        <dbReference type="PROSITE" id="PS50928"/>
    </source>
</evidence>
<sequence length="264" mass="30026">MASKKILKLLVYLLFAVLVLMPLFVIFMLAISKTWNYPSLWPKWVDWGYYFRFLITNAEMQASLLSSMELAVGTVVLTILIAYPTAMALSYYDFKGKKLLNILVYLPMIIPSIAVLTNMDFIMIKYGLNGSFFGVVSAHTLFCLPYAIKLLYDNLILWKDKYEVTSRNLGATPLQTFFKVTIPLNKNGLQGAVMMSYIVSMTQYLGTLLIGDGNYITLSVRMFPFTTEGKYRIAAVYGITFMLVTLIPLYLIDVWVTHKGRKLA</sequence>
<keyword evidence="5 8" id="KW-0812">Transmembrane</keyword>
<dbReference type="InterPro" id="IPR035906">
    <property type="entry name" value="MetI-like_sf"/>
</dbReference>
<evidence type="ECO:0000256" key="1">
    <source>
        <dbReference type="ARBA" id="ARBA00004429"/>
    </source>
</evidence>
<feature type="transmembrane region" description="Helical" evidence="8">
    <location>
        <begin position="99"/>
        <end position="119"/>
    </location>
</feature>
<comment type="caution">
    <text evidence="10">The sequence shown here is derived from an EMBL/GenBank/DDBJ whole genome shotgun (WGS) entry which is preliminary data.</text>
</comment>
<dbReference type="Pfam" id="PF00528">
    <property type="entry name" value="BPD_transp_1"/>
    <property type="match status" value="1"/>
</dbReference>
<evidence type="ECO:0000256" key="8">
    <source>
        <dbReference type="RuleBase" id="RU363032"/>
    </source>
</evidence>
<accession>A0ABW4BVL3</accession>
<feature type="transmembrane region" description="Helical" evidence="8">
    <location>
        <begin position="70"/>
        <end position="92"/>
    </location>
</feature>
<dbReference type="InterPro" id="IPR000515">
    <property type="entry name" value="MetI-like"/>
</dbReference>
<keyword evidence="6 8" id="KW-1133">Transmembrane helix</keyword>
<dbReference type="PROSITE" id="PS50928">
    <property type="entry name" value="ABC_TM1"/>
    <property type="match status" value="1"/>
</dbReference>
<dbReference type="EMBL" id="JBHTOI010000042">
    <property type="protein sequence ID" value="MFD1418522.1"/>
    <property type="molecule type" value="Genomic_DNA"/>
</dbReference>
<evidence type="ECO:0000256" key="5">
    <source>
        <dbReference type="ARBA" id="ARBA00022692"/>
    </source>
</evidence>
<dbReference type="PANTHER" id="PTHR43357:SF4">
    <property type="entry name" value="INNER MEMBRANE ABC TRANSPORTER PERMEASE PROTEIN YDCV"/>
    <property type="match status" value="1"/>
</dbReference>
<evidence type="ECO:0000256" key="4">
    <source>
        <dbReference type="ARBA" id="ARBA00022519"/>
    </source>
</evidence>
<feature type="transmembrane region" description="Helical" evidence="8">
    <location>
        <begin position="9"/>
        <end position="31"/>
    </location>
</feature>
<evidence type="ECO:0000256" key="7">
    <source>
        <dbReference type="ARBA" id="ARBA00023136"/>
    </source>
</evidence>
<dbReference type="RefSeq" id="WP_125677106.1">
    <property type="nucleotide sequence ID" value="NZ_JBHTOI010000042.1"/>
</dbReference>
<dbReference type="Proteomes" id="UP001597251">
    <property type="component" value="Unassembled WGS sequence"/>
</dbReference>
<evidence type="ECO:0000313" key="10">
    <source>
        <dbReference type="EMBL" id="MFD1418522.1"/>
    </source>
</evidence>
<feature type="transmembrane region" description="Helical" evidence="8">
    <location>
        <begin position="231"/>
        <end position="252"/>
    </location>
</feature>
<comment type="subcellular location">
    <subcellularLocation>
        <location evidence="1">Cell inner membrane</location>
        <topology evidence="1">Multi-pass membrane protein</topology>
    </subcellularLocation>
    <subcellularLocation>
        <location evidence="8">Cell membrane</location>
        <topology evidence="8">Multi-pass membrane protein</topology>
    </subcellularLocation>
</comment>
<feature type="transmembrane region" description="Helical" evidence="8">
    <location>
        <begin position="192"/>
        <end position="211"/>
    </location>
</feature>
<comment type="similarity">
    <text evidence="8">Belongs to the binding-protein-dependent transport system permease family.</text>
</comment>
<organism evidence="10 11">
    <name type="scientific">Companilactobacillus keshanensis</name>
    <dbReference type="NCBI Taxonomy" id="2486003"/>
    <lineage>
        <taxon>Bacteria</taxon>
        <taxon>Bacillati</taxon>
        <taxon>Bacillota</taxon>
        <taxon>Bacilli</taxon>
        <taxon>Lactobacillales</taxon>
        <taxon>Lactobacillaceae</taxon>
        <taxon>Companilactobacillus</taxon>
    </lineage>
</organism>
<feature type="domain" description="ABC transmembrane type-1" evidence="9">
    <location>
        <begin position="64"/>
        <end position="252"/>
    </location>
</feature>
<keyword evidence="2 8" id="KW-0813">Transport</keyword>
<feature type="transmembrane region" description="Helical" evidence="8">
    <location>
        <begin position="131"/>
        <end position="152"/>
    </location>
</feature>
<reference evidence="11" key="1">
    <citation type="journal article" date="2019" name="Int. J. Syst. Evol. Microbiol.">
        <title>The Global Catalogue of Microorganisms (GCM) 10K type strain sequencing project: providing services to taxonomists for standard genome sequencing and annotation.</title>
        <authorList>
            <consortium name="The Broad Institute Genomics Platform"/>
            <consortium name="The Broad Institute Genome Sequencing Center for Infectious Disease"/>
            <person name="Wu L."/>
            <person name="Ma J."/>
        </authorList>
    </citation>
    <scope>NUCLEOTIDE SEQUENCE [LARGE SCALE GENOMIC DNA]</scope>
    <source>
        <strain evidence="11">CCM 8936</strain>
    </source>
</reference>
<dbReference type="Gene3D" id="1.10.3720.10">
    <property type="entry name" value="MetI-like"/>
    <property type="match status" value="1"/>
</dbReference>
<name>A0ABW4BVL3_9LACO</name>
<dbReference type="SUPFAM" id="SSF161098">
    <property type="entry name" value="MetI-like"/>
    <property type="match status" value="1"/>
</dbReference>
<evidence type="ECO:0000256" key="2">
    <source>
        <dbReference type="ARBA" id="ARBA00022448"/>
    </source>
</evidence>
<dbReference type="PANTHER" id="PTHR43357">
    <property type="entry name" value="INNER MEMBRANE ABC TRANSPORTER PERMEASE PROTEIN YDCV"/>
    <property type="match status" value="1"/>
</dbReference>
<keyword evidence="4" id="KW-0997">Cell inner membrane</keyword>
<keyword evidence="3" id="KW-1003">Cell membrane</keyword>
<dbReference type="CDD" id="cd06261">
    <property type="entry name" value="TM_PBP2"/>
    <property type="match status" value="1"/>
</dbReference>